<protein>
    <submittedName>
        <fullName evidence="6">TetR/AcrR family transcriptional regulator</fullName>
    </submittedName>
</protein>
<keyword evidence="2 4" id="KW-0238">DNA-binding</keyword>
<evidence type="ECO:0000259" key="5">
    <source>
        <dbReference type="PROSITE" id="PS50977"/>
    </source>
</evidence>
<dbReference type="GO" id="GO:0003700">
    <property type="term" value="F:DNA-binding transcription factor activity"/>
    <property type="evidence" value="ECO:0007669"/>
    <property type="project" value="TreeGrafter"/>
</dbReference>
<dbReference type="EMBL" id="VMNW02000179">
    <property type="protein sequence ID" value="KAA9147866.1"/>
    <property type="molecule type" value="Genomic_DNA"/>
</dbReference>
<dbReference type="GO" id="GO:0000976">
    <property type="term" value="F:transcription cis-regulatory region binding"/>
    <property type="evidence" value="ECO:0007669"/>
    <property type="project" value="TreeGrafter"/>
</dbReference>
<dbReference type="SUPFAM" id="SSF46689">
    <property type="entry name" value="Homeodomain-like"/>
    <property type="match status" value="1"/>
</dbReference>
<name>A0A5N0UKS3_9PSEU</name>
<dbReference type="InterPro" id="IPR025996">
    <property type="entry name" value="MT1864/Rv1816-like_C"/>
</dbReference>
<dbReference type="Pfam" id="PF00440">
    <property type="entry name" value="TetR_N"/>
    <property type="match status" value="1"/>
</dbReference>
<dbReference type="Pfam" id="PF13305">
    <property type="entry name" value="TetR_C_33"/>
    <property type="match status" value="1"/>
</dbReference>
<dbReference type="InterPro" id="IPR036271">
    <property type="entry name" value="Tet_transcr_reg_TetR-rel_C_sf"/>
</dbReference>
<keyword evidence="3" id="KW-0804">Transcription</keyword>
<proteinExistence type="predicted"/>
<dbReference type="InterPro" id="IPR050109">
    <property type="entry name" value="HTH-type_TetR-like_transc_reg"/>
</dbReference>
<organism evidence="6 7">
    <name type="scientific">Amycolatopsis acidicola</name>
    <dbReference type="NCBI Taxonomy" id="2596893"/>
    <lineage>
        <taxon>Bacteria</taxon>
        <taxon>Bacillati</taxon>
        <taxon>Actinomycetota</taxon>
        <taxon>Actinomycetes</taxon>
        <taxon>Pseudonocardiales</taxon>
        <taxon>Pseudonocardiaceae</taxon>
        <taxon>Amycolatopsis</taxon>
    </lineage>
</organism>
<dbReference type="PRINTS" id="PR00455">
    <property type="entry name" value="HTHTETR"/>
</dbReference>
<evidence type="ECO:0000256" key="1">
    <source>
        <dbReference type="ARBA" id="ARBA00023015"/>
    </source>
</evidence>
<dbReference type="SUPFAM" id="SSF48498">
    <property type="entry name" value="Tetracyclin repressor-like, C-terminal domain"/>
    <property type="match status" value="1"/>
</dbReference>
<accession>A0A5N0UKS3</accession>
<feature type="domain" description="HTH tetR-type" evidence="5">
    <location>
        <begin position="12"/>
        <end position="72"/>
    </location>
</feature>
<comment type="caution">
    <text evidence="6">The sequence shown here is derived from an EMBL/GenBank/DDBJ whole genome shotgun (WGS) entry which is preliminary data.</text>
</comment>
<dbReference type="InterPro" id="IPR001647">
    <property type="entry name" value="HTH_TetR"/>
</dbReference>
<gene>
    <name evidence="6" type="ORF">FPZ12_045210</name>
</gene>
<feature type="DNA-binding region" description="H-T-H motif" evidence="4">
    <location>
        <begin position="35"/>
        <end position="54"/>
    </location>
</feature>
<dbReference type="InterPro" id="IPR009057">
    <property type="entry name" value="Homeodomain-like_sf"/>
</dbReference>
<evidence type="ECO:0000256" key="4">
    <source>
        <dbReference type="PROSITE-ProRule" id="PRU00335"/>
    </source>
</evidence>
<dbReference type="PANTHER" id="PTHR30055:SF234">
    <property type="entry name" value="HTH-TYPE TRANSCRIPTIONAL REGULATOR BETI"/>
    <property type="match status" value="1"/>
</dbReference>
<dbReference type="RefSeq" id="WP_144762219.1">
    <property type="nucleotide sequence ID" value="NZ_VMNW02000179.1"/>
</dbReference>
<dbReference type="PROSITE" id="PS50977">
    <property type="entry name" value="HTH_TETR_2"/>
    <property type="match status" value="1"/>
</dbReference>
<sequence>MPVQERRERERAQRHRLIIDTARRLAEAEGWEAVTTRRLADEIEYSQPVLYSHFKGKDAIVEAVALDGIAELASVLQKARAEAPDGEALEAVVRAYVDFADANPVLYDAVFARETQLPFGTPEAPEPLRAAFGEMLAVFSAGPDSETRTEVAWSALHGLVTLNRDGRLRPAFAGRRLDLLVALLAKP</sequence>
<evidence type="ECO:0000313" key="7">
    <source>
        <dbReference type="Proteomes" id="UP000319769"/>
    </source>
</evidence>
<keyword evidence="7" id="KW-1185">Reference proteome</keyword>
<dbReference type="PANTHER" id="PTHR30055">
    <property type="entry name" value="HTH-TYPE TRANSCRIPTIONAL REGULATOR RUTR"/>
    <property type="match status" value="1"/>
</dbReference>
<dbReference type="AlphaFoldDB" id="A0A5N0UKS3"/>
<reference evidence="6" key="1">
    <citation type="submission" date="2019-09" db="EMBL/GenBank/DDBJ databases">
        <authorList>
            <person name="Teo W.F.A."/>
            <person name="Duangmal K."/>
        </authorList>
    </citation>
    <scope>NUCLEOTIDE SEQUENCE [LARGE SCALE GENOMIC DNA]</scope>
    <source>
        <strain evidence="6">K81G1</strain>
    </source>
</reference>
<keyword evidence="1" id="KW-0805">Transcription regulation</keyword>
<dbReference type="Proteomes" id="UP000319769">
    <property type="component" value="Unassembled WGS sequence"/>
</dbReference>
<evidence type="ECO:0000256" key="3">
    <source>
        <dbReference type="ARBA" id="ARBA00023163"/>
    </source>
</evidence>
<evidence type="ECO:0000256" key="2">
    <source>
        <dbReference type="ARBA" id="ARBA00023125"/>
    </source>
</evidence>
<dbReference type="Gene3D" id="1.10.357.10">
    <property type="entry name" value="Tetracycline Repressor, domain 2"/>
    <property type="match status" value="1"/>
</dbReference>
<dbReference type="OrthoDB" id="4641396at2"/>
<evidence type="ECO:0000313" key="6">
    <source>
        <dbReference type="EMBL" id="KAA9147866.1"/>
    </source>
</evidence>